<name>A0AAJ2C7P5_ACIDE</name>
<comment type="caution">
    <text evidence="1">The sequence shown here is derived from an EMBL/GenBank/DDBJ whole genome shotgun (WGS) entry which is preliminary data.</text>
</comment>
<dbReference type="Proteomes" id="UP001253458">
    <property type="component" value="Unassembled WGS sequence"/>
</dbReference>
<dbReference type="RefSeq" id="WP_207780625.1">
    <property type="nucleotide sequence ID" value="NZ_JAVDTL010000003.1"/>
</dbReference>
<reference evidence="1 3" key="1">
    <citation type="submission" date="2023-07" db="EMBL/GenBank/DDBJ databases">
        <title>Sorghum-associated microbial communities from plants grown in Nebraska, USA.</title>
        <authorList>
            <person name="Schachtman D."/>
        </authorList>
    </citation>
    <scope>NUCLEOTIDE SEQUENCE</scope>
    <source>
        <strain evidence="2 3">BE105</strain>
        <strain evidence="1">BE69</strain>
    </source>
</reference>
<protein>
    <recommendedName>
        <fullName evidence="5">DUF4087 domain-containing protein</fullName>
    </recommendedName>
</protein>
<evidence type="ECO:0000313" key="3">
    <source>
        <dbReference type="Proteomes" id="UP001249076"/>
    </source>
</evidence>
<sequence length="143" mass="15356">MTRVYLLRAVWGGLAAFVSMAGILPLAAAQSLAVETAKATPPTLCGWLDNPTPGNVDFIDREGSWMVGMQGGHQAVGSVPTFPSARWVRTGHGSAGYGCVCMKARIDREDRKILEFVQARSMPLAACRKDPAIKGLEPFNPLK</sequence>
<dbReference type="EMBL" id="JAVDTS010000004">
    <property type="protein sequence ID" value="MDR6838037.1"/>
    <property type="molecule type" value="Genomic_DNA"/>
</dbReference>
<evidence type="ECO:0008006" key="5">
    <source>
        <dbReference type="Google" id="ProtNLM"/>
    </source>
</evidence>
<dbReference type="Pfam" id="PF13316">
    <property type="entry name" value="DUF4087"/>
    <property type="match status" value="1"/>
</dbReference>
<dbReference type="AlphaFoldDB" id="A0AAJ2C7P5"/>
<evidence type="ECO:0000313" key="2">
    <source>
        <dbReference type="EMBL" id="MDR6838037.1"/>
    </source>
</evidence>
<organism evidence="1 4">
    <name type="scientific">Acidovorax delafieldii</name>
    <name type="common">Pseudomonas delafieldii</name>
    <dbReference type="NCBI Taxonomy" id="47920"/>
    <lineage>
        <taxon>Bacteria</taxon>
        <taxon>Pseudomonadati</taxon>
        <taxon>Pseudomonadota</taxon>
        <taxon>Betaproteobacteria</taxon>
        <taxon>Burkholderiales</taxon>
        <taxon>Comamonadaceae</taxon>
        <taxon>Acidovorax</taxon>
    </lineage>
</organism>
<evidence type="ECO:0000313" key="4">
    <source>
        <dbReference type="Proteomes" id="UP001253458"/>
    </source>
</evidence>
<dbReference type="InterPro" id="IPR025145">
    <property type="entry name" value="DUF4087"/>
</dbReference>
<accession>A0AAJ2C7P5</accession>
<dbReference type="EMBL" id="JAVDTL010000003">
    <property type="protein sequence ID" value="MDR6767246.1"/>
    <property type="molecule type" value="Genomic_DNA"/>
</dbReference>
<gene>
    <name evidence="1" type="ORF">J2W88_002521</name>
    <name evidence="2" type="ORF">J2W93_002878</name>
</gene>
<proteinExistence type="predicted"/>
<keyword evidence="3" id="KW-1185">Reference proteome</keyword>
<dbReference type="Proteomes" id="UP001249076">
    <property type="component" value="Unassembled WGS sequence"/>
</dbReference>
<evidence type="ECO:0000313" key="1">
    <source>
        <dbReference type="EMBL" id="MDR6767246.1"/>
    </source>
</evidence>